<evidence type="ECO:0000313" key="2">
    <source>
        <dbReference type="Proteomes" id="UP000182444"/>
    </source>
</evidence>
<reference evidence="1 2" key="1">
    <citation type="journal article" date="2016" name="PLoS ONE">
        <title>Sequence Assembly of Yarrowia lipolytica Strain W29/CLIB89 Shows Transposable Element Diversity.</title>
        <authorList>
            <person name="Magnan C."/>
            <person name="Yu J."/>
            <person name="Chang I."/>
            <person name="Jahn E."/>
            <person name="Kanomata Y."/>
            <person name="Wu J."/>
            <person name="Zeller M."/>
            <person name="Oakes M."/>
            <person name="Baldi P."/>
            <person name="Sandmeyer S."/>
        </authorList>
    </citation>
    <scope>NUCLEOTIDE SEQUENCE [LARGE SCALE GENOMIC DNA]</scope>
    <source>
        <strain evidence="2">CLIB89(W29)</strain>
    </source>
</reference>
<dbReference type="EMBL" id="CP017555">
    <property type="protein sequence ID" value="AOW02745.1"/>
    <property type="molecule type" value="Genomic_DNA"/>
</dbReference>
<organism evidence="1 2">
    <name type="scientific">Yarrowia lipolytica</name>
    <name type="common">Candida lipolytica</name>
    <dbReference type="NCBI Taxonomy" id="4952"/>
    <lineage>
        <taxon>Eukaryota</taxon>
        <taxon>Fungi</taxon>
        <taxon>Dikarya</taxon>
        <taxon>Ascomycota</taxon>
        <taxon>Saccharomycotina</taxon>
        <taxon>Dipodascomycetes</taxon>
        <taxon>Dipodascales</taxon>
        <taxon>Dipodascales incertae sedis</taxon>
        <taxon>Yarrowia</taxon>
    </lineage>
</organism>
<dbReference type="Proteomes" id="UP000182444">
    <property type="component" value="Chromosome 1C"/>
</dbReference>
<protein>
    <submittedName>
        <fullName evidence="1">Uncharacterized protein</fullName>
    </submittedName>
</protein>
<dbReference type="GeneID" id="94582963"/>
<gene>
    <name evidence="1" type="ORF">YALI1_C17295g</name>
</gene>
<dbReference type="AlphaFoldDB" id="A0A1D8NAT4"/>
<accession>A0A1D8NAT4</accession>
<evidence type="ECO:0000313" key="1">
    <source>
        <dbReference type="EMBL" id="AOW02745.1"/>
    </source>
</evidence>
<proteinExistence type="predicted"/>
<name>A0A1D8NAT4_YARLL</name>
<sequence length="166" mass="18633">MTSPPAWIMHLCPSVDAARRQQVLRSRSPPSAQRAQPNNACLAKNLWLRLRTPCFLGPTWTSTRAASGTRGAKSSAGGFFLAPFTHKTKLDKVNLYSNVHTGFKGVWFSRALVKRLVEDWDATLTQATDAHWLFEPKAVHKTKGGRSFMVSEVETSTTRFKTVFRR</sequence>
<dbReference type="VEuPathDB" id="FungiDB:YALI1_C17295g"/>
<dbReference type="RefSeq" id="XP_068138430.1">
    <property type="nucleotide sequence ID" value="XM_068282329.1"/>
</dbReference>